<organism evidence="3">
    <name type="scientific">Brachypodium distachyon</name>
    <name type="common">Purple false brome</name>
    <name type="synonym">Trachynia distachya</name>
    <dbReference type="NCBI Taxonomy" id="15368"/>
    <lineage>
        <taxon>Eukaryota</taxon>
        <taxon>Viridiplantae</taxon>
        <taxon>Streptophyta</taxon>
        <taxon>Embryophyta</taxon>
        <taxon>Tracheophyta</taxon>
        <taxon>Spermatophyta</taxon>
        <taxon>Magnoliopsida</taxon>
        <taxon>Liliopsida</taxon>
        <taxon>Poales</taxon>
        <taxon>Poaceae</taxon>
        <taxon>BOP clade</taxon>
        <taxon>Pooideae</taxon>
        <taxon>Stipodae</taxon>
        <taxon>Brachypodieae</taxon>
        <taxon>Brachypodium</taxon>
    </lineage>
</organism>
<evidence type="ECO:0000313" key="5">
    <source>
        <dbReference type="Proteomes" id="UP000008810"/>
    </source>
</evidence>
<dbReference type="Gramene" id="KQK11888">
    <property type="protein sequence ID" value="KQK11888"/>
    <property type="gene ID" value="BRADI_1g00341v3"/>
</dbReference>
<proteinExistence type="predicted"/>
<feature type="transmembrane region" description="Helical" evidence="2">
    <location>
        <begin position="91"/>
        <end position="110"/>
    </location>
</feature>
<reference evidence="3" key="2">
    <citation type="submission" date="2017-06" db="EMBL/GenBank/DDBJ databases">
        <title>WGS assembly of Brachypodium distachyon.</title>
        <authorList>
            <consortium name="The International Brachypodium Initiative"/>
            <person name="Lucas S."/>
            <person name="Harmon-Smith M."/>
            <person name="Lail K."/>
            <person name="Tice H."/>
            <person name="Grimwood J."/>
            <person name="Bruce D."/>
            <person name="Barry K."/>
            <person name="Shu S."/>
            <person name="Lindquist E."/>
            <person name="Wang M."/>
            <person name="Pitluck S."/>
            <person name="Vogel J.P."/>
            <person name="Garvin D.F."/>
            <person name="Mockler T.C."/>
            <person name="Schmutz J."/>
            <person name="Rokhsar D."/>
            <person name="Bevan M.W."/>
        </authorList>
    </citation>
    <scope>NUCLEOTIDE SEQUENCE</scope>
    <source>
        <strain evidence="3">Bd21</strain>
    </source>
</reference>
<feature type="region of interest" description="Disordered" evidence="1">
    <location>
        <begin position="18"/>
        <end position="38"/>
    </location>
</feature>
<reference evidence="3 4" key="1">
    <citation type="journal article" date="2010" name="Nature">
        <title>Genome sequencing and analysis of the model grass Brachypodium distachyon.</title>
        <authorList>
            <consortium name="International Brachypodium Initiative"/>
        </authorList>
    </citation>
    <scope>NUCLEOTIDE SEQUENCE [LARGE SCALE GENOMIC DNA]</scope>
    <source>
        <strain evidence="3 4">Bd21</strain>
    </source>
</reference>
<protein>
    <submittedName>
        <fullName evidence="3 4">Uncharacterized protein</fullName>
    </submittedName>
</protein>
<reference evidence="4" key="3">
    <citation type="submission" date="2018-08" db="UniProtKB">
        <authorList>
            <consortium name="EnsemblPlants"/>
        </authorList>
    </citation>
    <scope>IDENTIFICATION</scope>
    <source>
        <strain evidence="4">cv. Bd21</strain>
    </source>
</reference>
<evidence type="ECO:0000256" key="2">
    <source>
        <dbReference type="SAM" id="Phobius"/>
    </source>
</evidence>
<evidence type="ECO:0000313" key="4">
    <source>
        <dbReference type="EnsemblPlants" id="KQK11888"/>
    </source>
</evidence>
<dbReference type="Proteomes" id="UP000008810">
    <property type="component" value="Chromosome 1"/>
</dbReference>
<dbReference type="EnsemblPlants" id="KQK11888">
    <property type="protein sequence ID" value="KQK11888"/>
    <property type="gene ID" value="BRADI_1g00341v3"/>
</dbReference>
<keyword evidence="5" id="KW-1185">Reference proteome</keyword>
<dbReference type="AlphaFoldDB" id="A0A0Q3GL54"/>
<keyword evidence="2" id="KW-0472">Membrane</keyword>
<accession>A0A0Q3GL54</accession>
<evidence type="ECO:0000313" key="3">
    <source>
        <dbReference type="EMBL" id="KQK11888.1"/>
    </source>
</evidence>
<gene>
    <name evidence="3" type="ORF">BRADI_1g00341v3</name>
</gene>
<dbReference type="InParanoid" id="A0A0Q3GL54"/>
<dbReference type="EMBL" id="CM000880">
    <property type="protein sequence ID" value="KQK11888.1"/>
    <property type="molecule type" value="Genomic_DNA"/>
</dbReference>
<name>A0A0Q3GL54_BRADI</name>
<sequence length="112" mass="12831">MSSTVKVRTEDAAVEWGKRPGVRGGEETGGGEGQEFEKGGWRHRRSLRRAAMIRRPRSSSTRRFLLMQMSPICRATLFRLIYCLRRVPVDVGYEILILPVMHLSYLLLIISL</sequence>
<keyword evidence="2" id="KW-1133">Transmembrane helix</keyword>
<evidence type="ECO:0000256" key="1">
    <source>
        <dbReference type="SAM" id="MobiDB-lite"/>
    </source>
</evidence>
<keyword evidence="2" id="KW-0812">Transmembrane</keyword>